<dbReference type="EMBL" id="JBBPBM010000091">
    <property type="protein sequence ID" value="KAK8509505.1"/>
    <property type="molecule type" value="Genomic_DNA"/>
</dbReference>
<reference evidence="1 2" key="1">
    <citation type="journal article" date="2024" name="G3 (Bethesda)">
        <title>Genome assembly of Hibiscus sabdariffa L. provides insights into metabolisms of medicinal natural products.</title>
        <authorList>
            <person name="Kim T."/>
        </authorList>
    </citation>
    <scope>NUCLEOTIDE SEQUENCE [LARGE SCALE GENOMIC DNA]</scope>
    <source>
        <strain evidence="1">TK-2024</strain>
        <tissue evidence="1">Old leaves</tissue>
    </source>
</reference>
<evidence type="ECO:0000313" key="1">
    <source>
        <dbReference type="EMBL" id="KAK8509505.1"/>
    </source>
</evidence>
<evidence type="ECO:0000313" key="2">
    <source>
        <dbReference type="Proteomes" id="UP001472677"/>
    </source>
</evidence>
<sequence length="256" mass="29734">MFAEHPLTKFSTIIVTIPLPLISSSQTHLIPCSFVISAAWRSPSERQRRVSQEFGLDLSDGGQREIEGWKPGLKGRWYEDKEVGDEFVWGFLLRVERGRYERLLVDDMDFVEAIVSQARRWMIIFSFRNGYPFLKSQFATRFQKTCAYQCLLGKILLITKLEIWVFLVLAMEVNVVCHKEDKDRRAKMVCYDGFSFSRLSIVHRAMLFQGISIIAHTIVIDAISTHRTMLCSMVWTCFIWSSELLDYSLCLGTLFF</sequence>
<name>A0ABR2BQS8_9ROSI</name>
<proteinExistence type="predicted"/>
<gene>
    <name evidence="1" type="ORF">V6N12_001512</name>
</gene>
<dbReference type="Proteomes" id="UP001472677">
    <property type="component" value="Unassembled WGS sequence"/>
</dbReference>
<protein>
    <submittedName>
        <fullName evidence="1">Uncharacterized protein</fullName>
    </submittedName>
</protein>
<accession>A0ABR2BQS8</accession>
<keyword evidence="2" id="KW-1185">Reference proteome</keyword>
<comment type="caution">
    <text evidence="1">The sequence shown here is derived from an EMBL/GenBank/DDBJ whole genome shotgun (WGS) entry which is preliminary data.</text>
</comment>
<organism evidence="1 2">
    <name type="scientific">Hibiscus sabdariffa</name>
    <name type="common">roselle</name>
    <dbReference type="NCBI Taxonomy" id="183260"/>
    <lineage>
        <taxon>Eukaryota</taxon>
        <taxon>Viridiplantae</taxon>
        <taxon>Streptophyta</taxon>
        <taxon>Embryophyta</taxon>
        <taxon>Tracheophyta</taxon>
        <taxon>Spermatophyta</taxon>
        <taxon>Magnoliopsida</taxon>
        <taxon>eudicotyledons</taxon>
        <taxon>Gunneridae</taxon>
        <taxon>Pentapetalae</taxon>
        <taxon>rosids</taxon>
        <taxon>malvids</taxon>
        <taxon>Malvales</taxon>
        <taxon>Malvaceae</taxon>
        <taxon>Malvoideae</taxon>
        <taxon>Hibiscus</taxon>
    </lineage>
</organism>